<dbReference type="InterPro" id="IPR035437">
    <property type="entry name" value="SNase_OB-fold_sf"/>
</dbReference>
<keyword evidence="2" id="KW-0812">Transmembrane</keyword>
<keyword evidence="5" id="KW-1185">Reference proteome</keyword>
<accession>A0A5B2VBX0</accession>
<dbReference type="PANTHER" id="PTHR12302:SF26">
    <property type="entry name" value="BLR1266 PROTEIN"/>
    <property type="match status" value="1"/>
</dbReference>
<dbReference type="Gene3D" id="2.40.50.90">
    <property type="match status" value="1"/>
</dbReference>
<reference evidence="4 5" key="1">
    <citation type="submission" date="2019-09" db="EMBL/GenBank/DDBJ databases">
        <title>Salinarimonas rosea gen. nov., sp. nov., a new member of the a-2 subgroup of the Proteobacteria.</title>
        <authorList>
            <person name="Liu J."/>
        </authorList>
    </citation>
    <scope>NUCLEOTIDE SEQUENCE [LARGE SCALE GENOMIC DNA]</scope>
    <source>
        <strain evidence="4 5">BN140002</strain>
    </source>
</reference>
<dbReference type="PANTHER" id="PTHR12302">
    <property type="entry name" value="EBNA2 BINDING PROTEIN P100"/>
    <property type="match status" value="1"/>
</dbReference>
<proteinExistence type="predicted"/>
<name>A0A5B2VBX0_9HYPH</name>
<dbReference type="AlphaFoldDB" id="A0A5B2VBX0"/>
<organism evidence="4 5">
    <name type="scientific">Salinarimonas soli</name>
    <dbReference type="NCBI Taxonomy" id="1638099"/>
    <lineage>
        <taxon>Bacteria</taxon>
        <taxon>Pseudomonadati</taxon>
        <taxon>Pseudomonadota</taxon>
        <taxon>Alphaproteobacteria</taxon>
        <taxon>Hyphomicrobiales</taxon>
        <taxon>Salinarimonadaceae</taxon>
        <taxon>Salinarimonas</taxon>
    </lineage>
</organism>
<feature type="region of interest" description="Disordered" evidence="1">
    <location>
        <begin position="1"/>
        <end position="20"/>
    </location>
</feature>
<keyword evidence="2" id="KW-0472">Membrane</keyword>
<dbReference type="SUPFAM" id="SSF50199">
    <property type="entry name" value="Staphylococcal nuclease"/>
    <property type="match status" value="1"/>
</dbReference>
<protein>
    <submittedName>
        <fullName evidence="4">Thermonuclease family protein</fullName>
    </submittedName>
</protein>
<feature type="compositionally biased region" description="Basic and acidic residues" evidence="1">
    <location>
        <begin position="8"/>
        <end position="20"/>
    </location>
</feature>
<comment type="caution">
    <text evidence="4">The sequence shown here is derived from an EMBL/GenBank/DDBJ whole genome shotgun (WGS) entry which is preliminary data.</text>
</comment>
<feature type="transmembrane region" description="Helical" evidence="2">
    <location>
        <begin position="46"/>
        <end position="63"/>
    </location>
</feature>
<evidence type="ECO:0000256" key="2">
    <source>
        <dbReference type="SAM" id="Phobius"/>
    </source>
</evidence>
<evidence type="ECO:0000259" key="3">
    <source>
        <dbReference type="PROSITE" id="PS50830"/>
    </source>
</evidence>
<dbReference type="Pfam" id="PF00565">
    <property type="entry name" value="SNase"/>
    <property type="match status" value="1"/>
</dbReference>
<keyword evidence="2" id="KW-1133">Transmembrane helix</keyword>
<evidence type="ECO:0000256" key="1">
    <source>
        <dbReference type="SAM" id="MobiDB-lite"/>
    </source>
</evidence>
<reference evidence="4 5" key="2">
    <citation type="submission" date="2019-09" db="EMBL/GenBank/DDBJ databases">
        <authorList>
            <person name="Jin C."/>
        </authorList>
    </citation>
    <scope>NUCLEOTIDE SEQUENCE [LARGE SCALE GENOMIC DNA]</scope>
    <source>
        <strain evidence="4 5">BN140002</strain>
    </source>
</reference>
<sequence>MVPRSRLRPADHARDEPAHHGVESLMLTSFQPRNLMRSRGPRRRRLLVGLLAGAAIAAALLWGREEPASLAGQPRVVDGDSLRLAGAAIRLMGIDAPEMAQVCLRGMEAYRCGEEARRHLARLIGGESVTCRLEGRDRYRRHLAHCQAAGVDLGEAMVRDGWAVGYRAHTSLEREARAARRGLWAGTFDRPKEWRKAHAASMLGGVEDD</sequence>
<dbReference type="InterPro" id="IPR016071">
    <property type="entry name" value="Staphylococal_nuclease_OB-fold"/>
</dbReference>
<dbReference type="OrthoDB" id="9805504at2"/>
<dbReference type="SMART" id="SM00318">
    <property type="entry name" value="SNc"/>
    <property type="match status" value="1"/>
</dbReference>
<feature type="domain" description="TNase-like" evidence="3">
    <location>
        <begin position="75"/>
        <end position="186"/>
    </location>
</feature>
<dbReference type="PROSITE" id="PS50830">
    <property type="entry name" value="TNASE_3"/>
    <property type="match status" value="1"/>
</dbReference>
<gene>
    <name evidence="4" type="ORF">F0L46_15860</name>
</gene>
<dbReference type="EMBL" id="VUOA01000028">
    <property type="protein sequence ID" value="KAA2236185.1"/>
    <property type="molecule type" value="Genomic_DNA"/>
</dbReference>
<evidence type="ECO:0000313" key="4">
    <source>
        <dbReference type="EMBL" id="KAA2236185.1"/>
    </source>
</evidence>
<evidence type="ECO:0000313" key="5">
    <source>
        <dbReference type="Proteomes" id="UP000323142"/>
    </source>
</evidence>
<dbReference type="Proteomes" id="UP000323142">
    <property type="component" value="Unassembled WGS sequence"/>
</dbReference>